<comment type="caution">
    <text evidence="1">The sequence shown here is derived from an EMBL/GenBank/DDBJ whole genome shotgun (WGS) entry which is preliminary data.</text>
</comment>
<accession>A0ACB9UCI8</accession>
<gene>
    <name evidence="1" type="ORF">MJG53_015773</name>
</gene>
<sequence length="273" mass="31146">MLDLKKKYLEKKEYQLSIHRMLVFLGLLSKEKKTLKNNVGIEFRCDAIFTGTKPGANHAIFITFDSEHQGVVFAFSVSPVMQSSPRSSGQSLGREEFLAKASEVTSQWTFLVLFEMTEFSSSSHSVIDMKPQKHTLEFIAMEKDKQMTNCVIEGTQVQAQGTKLGPMKDAEGEESWFPPLWALERSWEGKSHSFEITDHVQQEIEWIHAVIDYSDVGYRTHGRGQRGCRVRSANSRHAWAPVPAPMRHLVPEQAFPFADKWTEPLSDFGFECR</sequence>
<evidence type="ECO:0000313" key="1">
    <source>
        <dbReference type="EMBL" id="KAI4564761.1"/>
    </source>
</evidence>
<keyword evidence="2" id="KW-1185">Reference proteome</keyword>
<reference evidence="1" key="1">
    <citation type="submission" date="2022-03" db="EMBL/GenBank/DDBJ databases">
        <title>Genomic analyses of argali, domestic sheep and their hybrids provide insights into chromosomal evolution, heterosis and genetic basis of agronomic traits.</title>
        <authorList>
            <person name="Li M."/>
        </authorList>
    </citation>
    <scope>NUCLEOTIDE SEQUENCE</scope>
    <source>
        <strain evidence="1">F1 hybrid</strain>
    </source>
</reference>
<proteinExistence type="predicted"/>
<organism evidence="1 2">
    <name type="scientific">Ovis ammon polii x Ovis aries</name>
    <dbReference type="NCBI Taxonomy" id="2918886"/>
    <lineage>
        <taxon>Eukaryota</taxon>
        <taxon>Metazoa</taxon>
        <taxon>Chordata</taxon>
        <taxon>Craniata</taxon>
        <taxon>Vertebrata</taxon>
        <taxon>Euteleostomi</taxon>
        <taxon>Mammalia</taxon>
        <taxon>Eutheria</taxon>
        <taxon>Laurasiatheria</taxon>
        <taxon>Artiodactyla</taxon>
        <taxon>Ruminantia</taxon>
        <taxon>Pecora</taxon>
        <taxon>Bovidae</taxon>
        <taxon>Caprinae</taxon>
        <taxon>Ovis</taxon>
    </lineage>
</organism>
<name>A0ACB9UCI8_9CETA</name>
<evidence type="ECO:0000313" key="2">
    <source>
        <dbReference type="Proteomes" id="UP001057279"/>
    </source>
</evidence>
<protein>
    <submittedName>
        <fullName evidence="1">Uncharacterized protein</fullName>
    </submittedName>
</protein>
<dbReference type="Proteomes" id="UP001057279">
    <property type="component" value="Linkage Group LG19"/>
</dbReference>
<dbReference type="EMBL" id="CM043044">
    <property type="protein sequence ID" value="KAI4564761.1"/>
    <property type="molecule type" value="Genomic_DNA"/>
</dbReference>